<protein>
    <submittedName>
        <fullName evidence="1">Toxin-antitoxin system, toxin component, RelE family</fullName>
    </submittedName>
</protein>
<dbReference type="EMBL" id="LCDD01000049">
    <property type="protein sequence ID" value="KKS45083.1"/>
    <property type="molecule type" value="Genomic_DNA"/>
</dbReference>
<dbReference type="Proteomes" id="UP000034320">
    <property type="component" value="Unassembled WGS sequence"/>
</dbReference>
<evidence type="ECO:0000313" key="1">
    <source>
        <dbReference type="EMBL" id="KKS45083.1"/>
    </source>
</evidence>
<comment type="caution">
    <text evidence="1">The sequence shown here is derived from an EMBL/GenBank/DDBJ whole genome shotgun (WGS) entry which is preliminary data.</text>
</comment>
<gene>
    <name evidence="1" type="ORF">UV09_C0049G0014</name>
</gene>
<name>A0A0G1C620_9BACT</name>
<sequence length="118" mass="13988">MEFNYKVVYYLLPSGENPVKTFLDSLQEIQKAKVFRIFNIYQQYGLLQIIPHTRKLIGTPLWEIRIKGKDNIRIIYITHTEKSILILHGFIKKTQKTPIKELNIALSRLQTFKQLLDK</sequence>
<dbReference type="Pfam" id="PF05973">
    <property type="entry name" value="Gp49"/>
    <property type="match status" value="1"/>
</dbReference>
<dbReference type="InterPro" id="IPR009241">
    <property type="entry name" value="HigB-like"/>
</dbReference>
<organism evidence="1 2">
    <name type="scientific">Candidatus Gottesmanbacteria bacterium GW2011_GWA2_42_18</name>
    <dbReference type="NCBI Taxonomy" id="1618442"/>
    <lineage>
        <taxon>Bacteria</taxon>
        <taxon>Candidatus Gottesmaniibacteriota</taxon>
    </lineage>
</organism>
<proteinExistence type="predicted"/>
<dbReference type="AlphaFoldDB" id="A0A0G1C620"/>
<reference evidence="1 2" key="1">
    <citation type="journal article" date="2015" name="Nature">
        <title>rRNA introns, odd ribosomes, and small enigmatic genomes across a large radiation of phyla.</title>
        <authorList>
            <person name="Brown C.T."/>
            <person name="Hug L.A."/>
            <person name="Thomas B.C."/>
            <person name="Sharon I."/>
            <person name="Castelle C.J."/>
            <person name="Singh A."/>
            <person name="Wilkins M.J."/>
            <person name="Williams K.H."/>
            <person name="Banfield J.F."/>
        </authorList>
    </citation>
    <scope>NUCLEOTIDE SEQUENCE [LARGE SCALE GENOMIC DNA]</scope>
</reference>
<accession>A0A0G1C620</accession>
<evidence type="ECO:0000313" key="2">
    <source>
        <dbReference type="Proteomes" id="UP000034320"/>
    </source>
</evidence>